<organism evidence="2 3">
    <name type="scientific">Penicillium subrubescens</name>
    <dbReference type="NCBI Taxonomy" id="1316194"/>
    <lineage>
        <taxon>Eukaryota</taxon>
        <taxon>Fungi</taxon>
        <taxon>Dikarya</taxon>
        <taxon>Ascomycota</taxon>
        <taxon>Pezizomycotina</taxon>
        <taxon>Eurotiomycetes</taxon>
        <taxon>Eurotiomycetidae</taxon>
        <taxon>Eurotiales</taxon>
        <taxon>Aspergillaceae</taxon>
        <taxon>Penicillium</taxon>
    </lineage>
</organism>
<dbReference type="AlphaFoldDB" id="A0A1Q5UHQ9"/>
<name>A0A1Q5UHQ9_9EURO</name>
<dbReference type="STRING" id="1316194.A0A1Q5UHQ9"/>
<dbReference type="Proteomes" id="UP000186955">
    <property type="component" value="Unassembled WGS sequence"/>
</dbReference>
<dbReference type="InterPro" id="IPR036412">
    <property type="entry name" value="HAD-like_sf"/>
</dbReference>
<evidence type="ECO:0000313" key="3">
    <source>
        <dbReference type="Proteomes" id="UP000186955"/>
    </source>
</evidence>
<dbReference type="Pfam" id="PF12710">
    <property type="entry name" value="HAD"/>
    <property type="match status" value="1"/>
</dbReference>
<gene>
    <name evidence="2" type="ORF">PENSUB_2374</name>
</gene>
<dbReference type="Gene3D" id="3.40.50.1000">
    <property type="entry name" value="HAD superfamily/HAD-like"/>
    <property type="match status" value="1"/>
</dbReference>
<feature type="region of interest" description="Disordered" evidence="1">
    <location>
        <begin position="1"/>
        <end position="20"/>
    </location>
</feature>
<accession>A0A1Q5UHQ9</accession>
<dbReference type="InterPro" id="IPR023214">
    <property type="entry name" value="HAD_sf"/>
</dbReference>
<evidence type="ECO:0000256" key="1">
    <source>
        <dbReference type="SAM" id="MobiDB-lite"/>
    </source>
</evidence>
<dbReference type="SUPFAM" id="SSF56784">
    <property type="entry name" value="HAD-like"/>
    <property type="match status" value="1"/>
</dbReference>
<proteinExistence type="predicted"/>
<dbReference type="EMBL" id="MNBE01000251">
    <property type="protein sequence ID" value="OKP12016.1"/>
    <property type="molecule type" value="Genomic_DNA"/>
</dbReference>
<comment type="caution">
    <text evidence="2">The sequence shown here is derived from an EMBL/GenBank/DDBJ whole genome shotgun (WGS) entry which is preliminary data.</text>
</comment>
<reference evidence="2 3" key="1">
    <citation type="submission" date="2016-10" db="EMBL/GenBank/DDBJ databases">
        <title>Genome sequence of the ascomycete fungus Penicillium subrubescens.</title>
        <authorList>
            <person name="De Vries R.P."/>
            <person name="Peng M."/>
            <person name="Dilokpimol A."/>
            <person name="Hilden K."/>
            <person name="Makela M.R."/>
            <person name="Grigoriev I."/>
            <person name="Riley R."/>
            <person name="Granchi Z."/>
        </authorList>
    </citation>
    <scope>NUCLEOTIDE SEQUENCE [LARGE SCALE GENOMIC DNA]</scope>
    <source>
        <strain evidence="2 3">CBS 132785</strain>
    </source>
</reference>
<evidence type="ECO:0000313" key="2">
    <source>
        <dbReference type="EMBL" id="OKP12016.1"/>
    </source>
</evidence>
<keyword evidence="3" id="KW-1185">Reference proteome</keyword>
<sequence length="493" mass="55859">MSLGSPVPLFQRPDLDEDMLTAPTKPLPTIPPQKPKIVGLFGLSGFGTASLLDQLNEEIGEDEFAFCDGNQALAAVTPGGLMVYNSFGEDKRPEFRDMALSGFEKECARKNIIGVVVRFLALWNEDMHCYSVTPVADLKAHTHILYMEMPFKSYSGYQGGVFQNAEVQANLKRWHGWQKAEICYLRHFCQENDITFTVLTPHLAEVPKVSSLIQDFRVLTEWHNRRYAEDQLMRIMSTPRAKTVETVLLFDADGTLSPQDSEHLIWCQVPDHLMPRGLQQTPSKKSMGQNGNTYKDYLQTVLLHEEVFDDENFAAVCEKAAAAIRLYPDMLALLHWALKTPHTLPIILTGGPRLVWENVLKKVELFETVGLIGGGRHEDRAIVTPDVKGWLITLLQEQCNTKVWAFGSGEVDSIMLMKANQAVLITDSERWLTEDVKPNWKDVLDLICPQLHDVILATNAPMALQYRPHEMQMLGRILVREIFSRRLPTVFEE</sequence>
<dbReference type="OrthoDB" id="5416609at2759"/>
<protein>
    <submittedName>
        <fullName evidence="2">Uncharacterized protein</fullName>
    </submittedName>
</protein>